<keyword evidence="2 4" id="KW-0732">Signal</keyword>
<feature type="chain" id="PRO_5007054966" evidence="4">
    <location>
        <begin position="27"/>
        <end position="343"/>
    </location>
</feature>
<organism evidence="5 6">
    <name type="scientific">Ruegeria marisrubri</name>
    <dbReference type="NCBI Taxonomy" id="1685379"/>
    <lineage>
        <taxon>Bacteria</taxon>
        <taxon>Pseudomonadati</taxon>
        <taxon>Pseudomonadota</taxon>
        <taxon>Alphaproteobacteria</taxon>
        <taxon>Rhodobacterales</taxon>
        <taxon>Roseobacteraceae</taxon>
        <taxon>Ruegeria</taxon>
    </lineage>
</organism>
<dbReference type="NCBIfam" id="NF037995">
    <property type="entry name" value="TRAP_S1"/>
    <property type="match status" value="1"/>
</dbReference>
<feature type="signal peptide" evidence="4">
    <location>
        <begin position="1"/>
        <end position="26"/>
    </location>
</feature>
<dbReference type="CDD" id="cd13665">
    <property type="entry name" value="PBP2_TRAP_Dctp3_4"/>
    <property type="match status" value="1"/>
</dbReference>
<gene>
    <name evidence="5" type="ORF">AVO45_00190</name>
</gene>
<dbReference type="Proteomes" id="UP000053791">
    <property type="component" value="Unassembled WGS sequence"/>
</dbReference>
<dbReference type="OrthoDB" id="7822595at2"/>
<comment type="subcellular location">
    <subcellularLocation>
        <location evidence="1">Periplasm</location>
    </subcellularLocation>
</comment>
<dbReference type="STRING" id="1685379.AVO45_00190"/>
<dbReference type="Pfam" id="PF03480">
    <property type="entry name" value="DctP"/>
    <property type="match status" value="1"/>
</dbReference>
<dbReference type="GO" id="GO:0055085">
    <property type="term" value="P:transmembrane transport"/>
    <property type="evidence" value="ECO:0007669"/>
    <property type="project" value="InterPro"/>
</dbReference>
<evidence type="ECO:0000256" key="4">
    <source>
        <dbReference type="SAM" id="SignalP"/>
    </source>
</evidence>
<dbReference type="RefSeq" id="WP_068343153.1">
    <property type="nucleotide sequence ID" value="NZ_LQBQ01000001.1"/>
</dbReference>
<sequence>MTILKSLKCLVGGAALALSTSGAALAAEFSFNLQSFLPAQATIPSKIIDVWADEIEEKSGGRIEINRYPSMQLGGKPPELIDQVIDGVIDITWNVVGYTPGRFPSTEVFELPFLVTDARAASSAYWQMMQEHMADSEFKDVKVLGVWVHGPGVIHANKPVLAPADFNGMKIRGASRQVNALLKELGATPVGMPVPAVPEALSKGVIDGTTIPWEVTKALKVPELVHNHTEFTGPMMYTVTFVLAMNHDKYNSLPEDLKAVVDEASGLKFSVFAGGTQQAYDEPSRQLAVEMGNNIVTLDEKQSAEWAAAAAPVYDAWIAEMNERGIDGQALIDEAKALMAAYK</sequence>
<comment type="caution">
    <text evidence="5">The sequence shown here is derived from an EMBL/GenBank/DDBJ whole genome shotgun (WGS) entry which is preliminary data.</text>
</comment>
<protein>
    <submittedName>
        <fullName evidence="5">C4-dicarboxylate ABC transporter</fullName>
    </submittedName>
</protein>
<dbReference type="InterPro" id="IPR038404">
    <property type="entry name" value="TRAP_DctP_sf"/>
</dbReference>
<reference evidence="5 6" key="1">
    <citation type="submission" date="2015-12" db="EMBL/GenBank/DDBJ databases">
        <authorList>
            <person name="Shamseldin A."/>
            <person name="Moawad H."/>
            <person name="Abd El-Rahim W.M."/>
            <person name="Sadowsky M.J."/>
        </authorList>
    </citation>
    <scope>NUCLEOTIDE SEQUENCE [LARGE SCALE GENOMIC DNA]</scope>
    <source>
        <strain evidence="5 6">ZGT118</strain>
    </source>
</reference>
<dbReference type="EMBL" id="LQBQ01000001">
    <property type="protein sequence ID" value="KUJ85458.1"/>
    <property type="molecule type" value="Genomic_DNA"/>
</dbReference>
<dbReference type="InterPro" id="IPR018389">
    <property type="entry name" value="DctP_fam"/>
</dbReference>
<dbReference type="Gene3D" id="3.40.190.170">
    <property type="entry name" value="Bacterial extracellular solute-binding protein, family 7"/>
    <property type="match status" value="1"/>
</dbReference>
<evidence type="ECO:0000313" key="5">
    <source>
        <dbReference type="EMBL" id="KUJ85458.1"/>
    </source>
</evidence>
<evidence type="ECO:0000256" key="1">
    <source>
        <dbReference type="ARBA" id="ARBA00004418"/>
    </source>
</evidence>
<name>A0A0X3UBJ8_9RHOB</name>
<keyword evidence="3" id="KW-0574">Periplasm</keyword>
<dbReference type="GO" id="GO:0042597">
    <property type="term" value="C:periplasmic space"/>
    <property type="evidence" value="ECO:0007669"/>
    <property type="project" value="UniProtKB-SubCell"/>
</dbReference>
<dbReference type="PANTHER" id="PTHR33376:SF15">
    <property type="entry name" value="BLL6794 PROTEIN"/>
    <property type="match status" value="1"/>
</dbReference>
<evidence type="ECO:0000256" key="2">
    <source>
        <dbReference type="ARBA" id="ARBA00022729"/>
    </source>
</evidence>
<proteinExistence type="predicted"/>
<dbReference type="AlphaFoldDB" id="A0A0X3UBJ8"/>
<evidence type="ECO:0000256" key="3">
    <source>
        <dbReference type="ARBA" id="ARBA00022764"/>
    </source>
</evidence>
<evidence type="ECO:0000313" key="6">
    <source>
        <dbReference type="Proteomes" id="UP000053791"/>
    </source>
</evidence>
<dbReference type="PANTHER" id="PTHR33376">
    <property type="match status" value="1"/>
</dbReference>
<accession>A0A0X3UBJ8</accession>
<keyword evidence="6" id="KW-1185">Reference proteome</keyword>